<dbReference type="PANTHER" id="PTHR43739:SF5">
    <property type="entry name" value="EXO-ALPHA-SIALIDASE"/>
    <property type="match status" value="1"/>
</dbReference>
<accession>A0A5C5VDE0</accession>
<dbReference type="SUPFAM" id="SSF110296">
    <property type="entry name" value="Oligoxyloglucan reducing end-specific cellobiohydrolase"/>
    <property type="match status" value="1"/>
</dbReference>
<evidence type="ECO:0000256" key="1">
    <source>
        <dbReference type="SAM" id="MobiDB-lite"/>
    </source>
</evidence>
<name>A0A5C5VDE0_9BACT</name>
<sequence length="385" mass="41420">MQDRLLLSTRKGLFTLARGSGGSWDIEQVAHLASPISITLCDPRDGAVYAAVTHGHFGAHLHRSRDGGVSWQEIAAPSFPAGEVVPQRMPDGDADSTAGPPTKPATLSEIWALEPGGRDEPGVLWCGTIPGGLFRSDDYGDSWSLVRSLWDREERMQWFGGGKDDPGLHSICIDPTDPRRVKVAVSCGGVWASDDAGAEWRCASEGLRAEYMPPDQAYNPIVQDPHLMAACLAASGCLWIQHHNGIFRSTDGAKSWREITAAQPSAFGFAVAVHPHDPETAWFVPAQKDETRVPVNGEFVVSKTTDGGASFQVMRQGLPQGHAYDIVFRHALTVDDAGQCLAMGSSTGNAWVSEDAGESWNHVAQHLPPIYAARFAPEGYGVASE</sequence>
<evidence type="ECO:0000313" key="2">
    <source>
        <dbReference type="EMBL" id="TWT35732.1"/>
    </source>
</evidence>
<dbReference type="EMBL" id="SIHJ01000001">
    <property type="protein sequence ID" value="TWT35732.1"/>
    <property type="molecule type" value="Genomic_DNA"/>
</dbReference>
<keyword evidence="3" id="KW-1185">Reference proteome</keyword>
<dbReference type="RefSeq" id="WP_146562107.1">
    <property type="nucleotide sequence ID" value="NZ_SIHJ01000001.1"/>
</dbReference>
<dbReference type="CDD" id="cd15482">
    <property type="entry name" value="Sialidase_non-viral"/>
    <property type="match status" value="1"/>
</dbReference>
<dbReference type="Proteomes" id="UP000316714">
    <property type="component" value="Unassembled WGS sequence"/>
</dbReference>
<gene>
    <name evidence="2" type="ORF">KOR34_06260</name>
</gene>
<evidence type="ECO:0008006" key="4">
    <source>
        <dbReference type="Google" id="ProtNLM"/>
    </source>
</evidence>
<proteinExistence type="predicted"/>
<dbReference type="GO" id="GO:0010411">
    <property type="term" value="P:xyloglucan metabolic process"/>
    <property type="evidence" value="ECO:0007669"/>
    <property type="project" value="TreeGrafter"/>
</dbReference>
<organism evidence="2 3">
    <name type="scientific">Posidoniimonas corsicana</name>
    <dbReference type="NCBI Taxonomy" id="1938618"/>
    <lineage>
        <taxon>Bacteria</taxon>
        <taxon>Pseudomonadati</taxon>
        <taxon>Planctomycetota</taxon>
        <taxon>Planctomycetia</taxon>
        <taxon>Pirellulales</taxon>
        <taxon>Lacipirellulaceae</taxon>
        <taxon>Posidoniimonas</taxon>
    </lineage>
</organism>
<feature type="region of interest" description="Disordered" evidence="1">
    <location>
        <begin position="82"/>
        <end position="102"/>
    </location>
</feature>
<dbReference type="Gene3D" id="2.130.10.10">
    <property type="entry name" value="YVTN repeat-like/Quinoprotein amine dehydrogenase"/>
    <property type="match status" value="1"/>
</dbReference>
<comment type="caution">
    <text evidence="2">The sequence shown here is derived from an EMBL/GenBank/DDBJ whole genome shotgun (WGS) entry which is preliminary data.</text>
</comment>
<dbReference type="AlphaFoldDB" id="A0A5C5VDE0"/>
<reference evidence="2 3" key="1">
    <citation type="submission" date="2019-02" db="EMBL/GenBank/DDBJ databases">
        <title>Deep-cultivation of Planctomycetes and their phenomic and genomic characterization uncovers novel biology.</title>
        <authorList>
            <person name="Wiegand S."/>
            <person name="Jogler M."/>
            <person name="Boedeker C."/>
            <person name="Pinto D."/>
            <person name="Vollmers J."/>
            <person name="Rivas-Marin E."/>
            <person name="Kohn T."/>
            <person name="Peeters S.H."/>
            <person name="Heuer A."/>
            <person name="Rast P."/>
            <person name="Oberbeckmann S."/>
            <person name="Bunk B."/>
            <person name="Jeske O."/>
            <person name="Meyerdierks A."/>
            <person name="Storesund J.E."/>
            <person name="Kallscheuer N."/>
            <person name="Luecker S."/>
            <person name="Lage O.M."/>
            <person name="Pohl T."/>
            <person name="Merkel B.J."/>
            <person name="Hornburger P."/>
            <person name="Mueller R.-W."/>
            <person name="Bruemmer F."/>
            <person name="Labrenz M."/>
            <person name="Spormann A.M."/>
            <person name="Op Den Camp H."/>
            <person name="Overmann J."/>
            <person name="Amann R."/>
            <person name="Jetten M.S.M."/>
            <person name="Mascher T."/>
            <person name="Medema M.H."/>
            <person name="Devos D.P."/>
            <person name="Kaster A.-K."/>
            <person name="Ovreas L."/>
            <person name="Rohde M."/>
            <person name="Galperin M.Y."/>
            <person name="Jogler C."/>
        </authorList>
    </citation>
    <scope>NUCLEOTIDE SEQUENCE [LARGE SCALE GENOMIC DNA]</scope>
    <source>
        <strain evidence="2 3">KOR34</strain>
    </source>
</reference>
<protein>
    <recommendedName>
        <fullName evidence="4">BNR/Asp-box repeat protein</fullName>
    </recommendedName>
</protein>
<dbReference type="InterPro" id="IPR052025">
    <property type="entry name" value="Xyloglucanase_GH74"/>
</dbReference>
<dbReference type="OrthoDB" id="9757947at2"/>
<dbReference type="InterPro" id="IPR015943">
    <property type="entry name" value="WD40/YVTN_repeat-like_dom_sf"/>
</dbReference>
<evidence type="ECO:0000313" key="3">
    <source>
        <dbReference type="Proteomes" id="UP000316714"/>
    </source>
</evidence>
<dbReference type="PANTHER" id="PTHR43739">
    <property type="entry name" value="XYLOGLUCANASE (EUROFUNG)"/>
    <property type="match status" value="1"/>
</dbReference>